<feature type="transmembrane region" description="Helical" evidence="5">
    <location>
        <begin position="128"/>
        <end position="149"/>
    </location>
</feature>
<keyword evidence="2 5" id="KW-0812">Transmembrane</keyword>
<feature type="transmembrane region" description="Helical" evidence="5">
    <location>
        <begin position="54"/>
        <end position="70"/>
    </location>
</feature>
<evidence type="ECO:0000259" key="6">
    <source>
        <dbReference type="PROSITE" id="PS50801"/>
    </source>
</evidence>
<dbReference type="AlphaFoldDB" id="A0A2M9A3S0"/>
<keyword evidence="8" id="KW-1185">Reference proteome</keyword>
<dbReference type="Pfam" id="PF01740">
    <property type="entry name" value="STAS"/>
    <property type="match status" value="1"/>
</dbReference>
<evidence type="ECO:0000313" key="8">
    <source>
        <dbReference type="Proteomes" id="UP000231134"/>
    </source>
</evidence>
<gene>
    <name evidence="7" type="ORF">BGX16_0285</name>
</gene>
<dbReference type="Proteomes" id="UP000231134">
    <property type="component" value="Unassembled WGS sequence"/>
</dbReference>
<dbReference type="CDD" id="cd07042">
    <property type="entry name" value="STAS_SulP_like_sulfate_transporter"/>
    <property type="match status" value="1"/>
</dbReference>
<evidence type="ECO:0000256" key="5">
    <source>
        <dbReference type="SAM" id="Phobius"/>
    </source>
</evidence>
<dbReference type="InterPro" id="IPR011547">
    <property type="entry name" value="SLC26A/SulP_dom"/>
</dbReference>
<evidence type="ECO:0000256" key="1">
    <source>
        <dbReference type="ARBA" id="ARBA00004141"/>
    </source>
</evidence>
<proteinExistence type="predicted"/>
<dbReference type="Gene3D" id="3.30.750.24">
    <property type="entry name" value="STAS domain"/>
    <property type="match status" value="1"/>
</dbReference>
<dbReference type="NCBIfam" id="TIGR00815">
    <property type="entry name" value="sulP"/>
    <property type="match status" value="1"/>
</dbReference>
<feature type="transmembrane region" description="Helical" evidence="5">
    <location>
        <begin position="26"/>
        <end position="48"/>
    </location>
</feature>
<dbReference type="GO" id="GO:0016020">
    <property type="term" value="C:membrane"/>
    <property type="evidence" value="ECO:0007669"/>
    <property type="project" value="UniProtKB-SubCell"/>
</dbReference>
<feature type="transmembrane region" description="Helical" evidence="5">
    <location>
        <begin position="202"/>
        <end position="221"/>
    </location>
</feature>
<sequence length="636" mass="67570">MLPHYTPELFKSLRKGYSKQKFTQDLMSGLIVGILALPLAIAFAIASGVGPEKGLYTAIIAGFAISFFGGSRFQIGGPTGAFIVIVYGIVAKYGYDGLATATLMAGVMLVIFGVAKLGGVIKFIPFPVTVGFTAGIAIIIALGQVPNFLGLQFGAGVSEPADAIGKLALYAKSLMTTNVFSVLIGVVALAICLVWPKITTKIPGSLIAIIVATVIVKVLGWDETHGVMTIGSKNSIPTGFPVPHLPNISLDMMRQVFQPALTIAILGAIESLLSAVVADGMTGTRHRSNTELVGQGIANVLSPIFGGIPATGAIARTATNIKNGAVSPISGLVHAVILLLIMLIFGKYAEMIPMAALAAVLFQVAFNMCGYKNFVKLVKGAPKSDVTVLLVTFALTVVMDLTIAIEVGVLLAAIFFIRRMSDVAEVECVTQELQEHDEELADPNNIASRQVPQGVAVFEIMGSLFFGAVEKFKTALDMTSSHPKILVLRMRQVPSIDAAGIQMIEGLLMKCRAQGTQLLLSGVHSQPIVALSKAGVLRDIGEQNVLANIDAALNRAREILGLPIVAAAPTTPSVDWERNVQQPWVPENANAKIAEETTEVIAETISETQAMDIPKVLDKKDTFHSMMNKIFPWMKK</sequence>
<dbReference type="RefSeq" id="WP_407718861.1">
    <property type="nucleotide sequence ID" value="NZ_JAQXKX010000015.1"/>
</dbReference>
<evidence type="ECO:0000256" key="2">
    <source>
        <dbReference type="ARBA" id="ARBA00022692"/>
    </source>
</evidence>
<evidence type="ECO:0000256" key="3">
    <source>
        <dbReference type="ARBA" id="ARBA00022989"/>
    </source>
</evidence>
<feature type="transmembrane region" description="Helical" evidence="5">
    <location>
        <begin position="386"/>
        <end position="417"/>
    </location>
</feature>
<dbReference type="EMBL" id="PGEX01000001">
    <property type="protein sequence ID" value="PJJ40366.1"/>
    <property type="molecule type" value="Genomic_DNA"/>
</dbReference>
<evidence type="ECO:0000313" key="7">
    <source>
        <dbReference type="EMBL" id="PJJ40366.1"/>
    </source>
</evidence>
<dbReference type="SUPFAM" id="SSF52091">
    <property type="entry name" value="SpoIIaa-like"/>
    <property type="match status" value="1"/>
</dbReference>
<accession>A0A2M9A3S0</accession>
<feature type="transmembrane region" description="Helical" evidence="5">
    <location>
        <begin position="101"/>
        <end position="121"/>
    </location>
</feature>
<reference evidence="7 8" key="1">
    <citation type="submission" date="2017-11" db="EMBL/GenBank/DDBJ databases">
        <title>Animal gut microbial communities from fecal samples from Wisconsin, USA.</title>
        <authorList>
            <person name="Neumann A."/>
        </authorList>
    </citation>
    <scope>NUCLEOTIDE SEQUENCE [LARGE SCALE GENOMIC DNA]</scope>
    <source>
        <strain evidence="7 8">UWS3</strain>
    </source>
</reference>
<protein>
    <submittedName>
        <fullName evidence="7">SulP family sulfate permease</fullName>
    </submittedName>
</protein>
<dbReference type="InterPro" id="IPR001902">
    <property type="entry name" value="SLC26A/SulP_fam"/>
</dbReference>
<evidence type="ECO:0000256" key="4">
    <source>
        <dbReference type="ARBA" id="ARBA00023136"/>
    </source>
</evidence>
<feature type="domain" description="STAS" evidence="6">
    <location>
        <begin position="445"/>
        <end position="556"/>
    </location>
</feature>
<comment type="subcellular location">
    <subcellularLocation>
        <location evidence="1">Membrane</location>
        <topology evidence="1">Multi-pass membrane protein</topology>
    </subcellularLocation>
</comment>
<dbReference type="Pfam" id="PF00916">
    <property type="entry name" value="Sulfate_transp"/>
    <property type="match status" value="1"/>
</dbReference>
<feature type="transmembrane region" description="Helical" evidence="5">
    <location>
        <begin position="256"/>
        <end position="278"/>
    </location>
</feature>
<keyword evidence="3 5" id="KW-1133">Transmembrane helix</keyword>
<name>A0A2M9A3S0_9BACT</name>
<keyword evidence="4 5" id="KW-0472">Membrane</keyword>
<dbReference type="InterPro" id="IPR036513">
    <property type="entry name" value="STAS_dom_sf"/>
</dbReference>
<feature type="transmembrane region" description="Helical" evidence="5">
    <location>
        <begin position="351"/>
        <end position="374"/>
    </location>
</feature>
<dbReference type="InterPro" id="IPR002645">
    <property type="entry name" value="STAS_dom"/>
</dbReference>
<dbReference type="GO" id="GO:0055085">
    <property type="term" value="P:transmembrane transport"/>
    <property type="evidence" value="ECO:0007669"/>
    <property type="project" value="InterPro"/>
</dbReference>
<dbReference type="PROSITE" id="PS50801">
    <property type="entry name" value="STAS"/>
    <property type="match status" value="1"/>
</dbReference>
<dbReference type="PANTHER" id="PTHR11814">
    <property type="entry name" value="SULFATE TRANSPORTER"/>
    <property type="match status" value="1"/>
</dbReference>
<feature type="transmembrane region" description="Helical" evidence="5">
    <location>
        <begin position="325"/>
        <end position="345"/>
    </location>
</feature>
<organism evidence="7 8">
    <name type="scientific">Hallerella succinigenes</name>
    <dbReference type="NCBI Taxonomy" id="1896222"/>
    <lineage>
        <taxon>Bacteria</taxon>
        <taxon>Pseudomonadati</taxon>
        <taxon>Fibrobacterota</taxon>
        <taxon>Fibrobacteria</taxon>
        <taxon>Fibrobacterales</taxon>
        <taxon>Fibrobacteraceae</taxon>
        <taxon>Hallerella</taxon>
    </lineage>
</organism>
<feature type="transmembrane region" description="Helical" evidence="5">
    <location>
        <begin position="169"/>
        <end position="195"/>
    </location>
</feature>
<comment type="caution">
    <text evidence="7">The sequence shown here is derived from an EMBL/GenBank/DDBJ whole genome shotgun (WGS) entry which is preliminary data.</text>
</comment>